<comment type="caution">
    <text evidence="1">The sequence shown here is derived from an EMBL/GenBank/DDBJ whole genome shotgun (WGS) entry which is preliminary data.</text>
</comment>
<sequence length="107" mass="12676">MEQLDLDDPEQLSEREQLECELIRRLIISYFGIVREMIEDQVPKAVMFLLVNHCKEKVQNALVQKLYKESLFDELLYEDQNLIAEREKCIKLLETYKEAAQVISEVV</sequence>
<keyword evidence="2" id="KW-1185">Reference proteome</keyword>
<evidence type="ECO:0000313" key="2">
    <source>
        <dbReference type="Proteomes" id="UP001165064"/>
    </source>
</evidence>
<reference evidence="1" key="1">
    <citation type="submission" date="2023-04" db="EMBL/GenBank/DDBJ databases">
        <title>Ambrosiozyma monospora NBRC 10751.</title>
        <authorList>
            <person name="Ichikawa N."/>
            <person name="Sato H."/>
            <person name="Tonouchi N."/>
        </authorList>
    </citation>
    <scope>NUCLEOTIDE SEQUENCE</scope>
    <source>
        <strain evidence="1">NBRC 10751</strain>
    </source>
</reference>
<protein>
    <submittedName>
        <fullName evidence="1">Unnamed protein product</fullName>
    </submittedName>
</protein>
<gene>
    <name evidence="1" type="ORF">Amon02_000977500</name>
</gene>
<name>A0ACB5TV45_AMBMO</name>
<accession>A0ACB5TV45</accession>
<dbReference type="EMBL" id="BSXS01009381">
    <property type="protein sequence ID" value="GME95405.1"/>
    <property type="molecule type" value="Genomic_DNA"/>
</dbReference>
<organism evidence="1 2">
    <name type="scientific">Ambrosiozyma monospora</name>
    <name type="common">Yeast</name>
    <name type="synonym">Endomycopsis monosporus</name>
    <dbReference type="NCBI Taxonomy" id="43982"/>
    <lineage>
        <taxon>Eukaryota</taxon>
        <taxon>Fungi</taxon>
        <taxon>Dikarya</taxon>
        <taxon>Ascomycota</taxon>
        <taxon>Saccharomycotina</taxon>
        <taxon>Pichiomycetes</taxon>
        <taxon>Pichiales</taxon>
        <taxon>Pichiaceae</taxon>
        <taxon>Ambrosiozyma</taxon>
    </lineage>
</organism>
<evidence type="ECO:0000313" key="1">
    <source>
        <dbReference type="EMBL" id="GME95405.1"/>
    </source>
</evidence>
<proteinExistence type="predicted"/>
<dbReference type="Proteomes" id="UP001165064">
    <property type="component" value="Unassembled WGS sequence"/>
</dbReference>